<dbReference type="Proteomes" id="UP000198287">
    <property type="component" value="Unassembled WGS sequence"/>
</dbReference>
<feature type="compositionally biased region" description="Gly residues" evidence="4">
    <location>
        <begin position="505"/>
        <end position="516"/>
    </location>
</feature>
<evidence type="ECO:0000256" key="3">
    <source>
        <dbReference type="ARBA" id="ARBA00023242"/>
    </source>
</evidence>
<feature type="compositionally biased region" description="Low complexity" evidence="4">
    <location>
        <begin position="278"/>
        <end position="297"/>
    </location>
</feature>
<evidence type="ECO:0000313" key="7">
    <source>
        <dbReference type="Proteomes" id="UP000198287"/>
    </source>
</evidence>
<feature type="compositionally biased region" description="Polar residues" evidence="4">
    <location>
        <begin position="832"/>
        <end position="841"/>
    </location>
</feature>
<feature type="compositionally biased region" description="Gly residues" evidence="4">
    <location>
        <begin position="1175"/>
        <end position="1184"/>
    </location>
</feature>
<feature type="region of interest" description="Disordered" evidence="4">
    <location>
        <begin position="256"/>
        <end position="621"/>
    </location>
</feature>
<feature type="compositionally biased region" description="Polar residues" evidence="4">
    <location>
        <begin position="326"/>
        <end position="337"/>
    </location>
</feature>
<sequence>MEHRKNPRKSPVAGGPQAKVSRKRNKNGISKVKEEKHPVGGPDPGGGTGNGPNSLGSLVNQYDPNSMDLPNLSHPQGNKGGLHDDMLMNGGDIKMENPPTPHQHSECPPDIPSLGDMGHDFPPDCKPAMGYGYPPYNNMPPGGDFGPPHPHGPMHGGPCGPPGPGGMGPGGPMNYPSGPPQMHPQQPHPPTKQQPNTLEAPYMQQQSQLFVFSTKLANKAAEEVIQHHYPSIIAFHTSQPATRKFLEKHPFKNNFGRQFQNSNWPGPAPPPSGGVGGKMKVSKGQQQQQQQQMSMPPNMGPGPPPPNMPPDFNQMPGQGGPPPGPWNTQNSSKPQNQGYPNYYDGPPYGGGPGNMGPCGQGPGGGPPPGYYSGHPNNMGPHGPMPPGIKVPDENLTPQQRMHREEQLAKMKRIQQLLLPENDPHSSHNVPGGDPNFHPMPPHENLDVYNMPGEPPPGHMDYGPGPGGGGNKHPGNEWSSPPSGFYMDGPQQGQGQPPGLKPPGMGPQGNGRPGKGGSIPSPATPLTPSSSCGGPPRPSPHSPMSGGDAMYPGGGGHSFYPSGYYSPQVGPGQEHSPSSAVQRKDSESSNSEGGKSRKEKSSCSISPNSSAPPSVKEANLMPVPSPQQIQYLNVFEGQELTIQKQPNVGLTDHNNEHSPGMSQDMNPSTPLGQQKPPTQPPTPVPLGSNQKSSDMNSGNSNAKNRPGSVGPITPKNNNNTTPNPSPRGLDSTSQPGTPQMNLDGMRNPSNSAGNTPNNSGMNNFGPGGPPPPGMNPNGGPPSQCNMMKQGLPPIGMDGPPDGPVFDNVPLNPNLSGPGPGPGPGKPAFDPISSMVQMSQQLTGGNGTPPNPSGNNMGSSNGNYGMHPPPGNTQLNHNMVNFNSSLHSVQNVDGGIAMGGPQTVNNTYVNATMTIHQMNIQNIPSYMNPNPNMGPMNNQMGHMGPMGPQQMNHMPPIGSGPMGPMPGGPNSMNQGPNNMGPGGPGNSMGGPMGCGPMSMPPRGMGYPNQGPPPRMGPGPGGQGPPGGMGGGSMQGGPPGRGAPYRMPPNGPPNGPPRPFGGTNIQVKPNAPNTIQYLPARPPPPHNQGPSGMCSPGMGGPGNGPPGRSGPNLEFLQRYTNSSPGPVVNVNMGMNVNVGMGNRLQYPPGQMGNNGPMGNNGGPCGGPMRGPPPMMDQGHGGPMGGPGQQMPPQMMGGPPNGPGMKGGPPQGYPQGHNGPGPGGPIPSPSDPAYSQQFHHFQQQLYATGSNNGRNSMQSNMPPNPNTPPNQQFFK</sequence>
<dbReference type="OrthoDB" id="7668649at2759"/>
<feature type="compositionally biased region" description="Polar residues" evidence="4">
    <location>
        <begin position="1060"/>
        <end position="1073"/>
    </location>
</feature>
<feature type="compositionally biased region" description="Pro residues" evidence="4">
    <location>
        <begin position="177"/>
        <end position="192"/>
    </location>
</feature>
<feature type="compositionally biased region" description="Gly residues" evidence="4">
    <location>
        <begin position="978"/>
        <end position="991"/>
    </location>
</feature>
<protein>
    <submittedName>
        <fullName evidence="6">B-cell CLL/lymphoma 9 protein</fullName>
    </submittedName>
</protein>
<feature type="region of interest" description="Disordered" evidence="4">
    <location>
        <begin position="1"/>
        <end position="81"/>
    </location>
</feature>
<feature type="compositionally biased region" description="Low complexity" evidence="4">
    <location>
        <begin position="370"/>
        <end position="381"/>
    </location>
</feature>
<dbReference type="STRING" id="158441.A0A226E6E9"/>
<feature type="compositionally biased region" description="Low complexity" evidence="4">
    <location>
        <begin position="992"/>
        <end position="1003"/>
    </location>
</feature>
<dbReference type="GO" id="GO:0005634">
    <property type="term" value="C:nucleus"/>
    <property type="evidence" value="ECO:0007669"/>
    <property type="project" value="UniProtKB-SubCell"/>
</dbReference>
<name>A0A226E6E9_FOLCA</name>
<keyword evidence="7" id="KW-1185">Reference proteome</keyword>
<feature type="domain" description="B-cell lymphoma 9 beta-catenin binding" evidence="5">
    <location>
        <begin position="394"/>
        <end position="423"/>
    </location>
</feature>
<feature type="compositionally biased region" description="Polar residues" evidence="4">
    <location>
        <begin position="1229"/>
        <end position="1250"/>
    </location>
</feature>
<evidence type="ECO:0000256" key="2">
    <source>
        <dbReference type="ARBA" id="ARBA00009200"/>
    </source>
</evidence>
<dbReference type="OMA" id="SANKNCF"/>
<feature type="compositionally biased region" description="Low complexity" evidence="4">
    <location>
        <begin position="1185"/>
        <end position="1194"/>
    </location>
</feature>
<comment type="similarity">
    <text evidence="2">Belongs to the BCL9 family.</text>
</comment>
<feature type="compositionally biased region" description="Low complexity" evidence="4">
    <location>
        <begin position="851"/>
        <end position="861"/>
    </location>
</feature>
<feature type="region of interest" description="Disordered" evidence="4">
    <location>
        <begin position="642"/>
        <end position="872"/>
    </location>
</feature>
<dbReference type="InterPro" id="IPR024670">
    <property type="entry name" value="BCL9_beta-catenin-bd_dom"/>
</dbReference>
<dbReference type="EMBL" id="LNIX01000006">
    <property type="protein sequence ID" value="OXA53019.1"/>
    <property type="molecule type" value="Genomic_DNA"/>
</dbReference>
<comment type="subcellular location">
    <subcellularLocation>
        <location evidence="1">Nucleus</location>
    </subcellularLocation>
</comment>
<evidence type="ECO:0000256" key="1">
    <source>
        <dbReference type="ARBA" id="ARBA00004123"/>
    </source>
</evidence>
<feature type="compositionally biased region" description="Polar residues" evidence="4">
    <location>
        <begin position="53"/>
        <end position="64"/>
    </location>
</feature>
<organism evidence="6 7">
    <name type="scientific">Folsomia candida</name>
    <name type="common">Springtail</name>
    <dbReference type="NCBI Taxonomy" id="158441"/>
    <lineage>
        <taxon>Eukaryota</taxon>
        <taxon>Metazoa</taxon>
        <taxon>Ecdysozoa</taxon>
        <taxon>Arthropoda</taxon>
        <taxon>Hexapoda</taxon>
        <taxon>Collembola</taxon>
        <taxon>Entomobryomorpha</taxon>
        <taxon>Isotomoidea</taxon>
        <taxon>Isotomidae</taxon>
        <taxon>Proisotominae</taxon>
        <taxon>Folsomia</taxon>
    </lineage>
</organism>
<feature type="compositionally biased region" description="Polar residues" evidence="4">
    <location>
        <begin position="686"/>
        <end position="702"/>
    </location>
</feature>
<feature type="compositionally biased region" description="Low complexity" evidence="4">
    <location>
        <begin position="601"/>
        <end position="613"/>
    </location>
</feature>
<dbReference type="AlphaFoldDB" id="A0A226E6E9"/>
<feature type="compositionally biased region" description="Polar residues" evidence="4">
    <location>
        <begin position="729"/>
        <end position="739"/>
    </location>
</feature>
<evidence type="ECO:0000313" key="6">
    <source>
        <dbReference type="EMBL" id="OXA53019.1"/>
    </source>
</evidence>
<feature type="region of interest" description="Disordered" evidence="4">
    <location>
        <begin position="961"/>
        <end position="1110"/>
    </location>
</feature>
<feature type="compositionally biased region" description="Low complexity" evidence="4">
    <location>
        <begin position="488"/>
        <end position="497"/>
    </location>
</feature>
<dbReference type="Pfam" id="PF11502">
    <property type="entry name" value="BCL9"/>
    <property type="match status" value="1"/>
</dbReference>
<comment type="caution">
    <text evidence="6">The sequence shown here is derived from an EMBL/GenBank/DDBJ whole genome shotgun (WGS) entry which is preliminary data.</text>
</comment>
<proteinExistence type="inferred from homology"/>
<feature type="compositionally biased region" description="Low complexity" evidence="4">
    <location>
        <begin position="710"/>
        <end position="721"/>
    </location>
</feature>
<feature type="compositionally biased region" description="Gly residues" evidence="4">
    <location>
        <begin position="347"/>
        <end position="363"/>
    </location>
</feature>
<feature type="region of interest" description="Disordered" evidence="4">
    <location>
        <begin position="142"/>
        <end position="196"/>
    </location>
</feature>
<feature type="compositionally biased region" description="Pro residues" evidence="4">
    <location>
        <begin position="298"/>
        <end position="309"/>
    </location>
</feature>
<feature type="compositionally biased region" description="Gly residues" evidence="4">
    <location>
        <begin position="1155"/>
        <end position="1165"/>
    </location>
</feature>
<accession>A0A226E6E9</accession>
<feature type="compositionally biased region" description="Gly residues" evidence="4">
    <location>
        <begin position="1015"/>
        <end position="1037"/>
    </location>
</feature>
<keyword evidence="3" id="KW-0539">Nucleus</keyword>
<gene>
    <name evidence="6" type="ORF">Fcan01_12282</name>
</gene>
<feature type="compositionally biased region" description="Low complexity" evidence="4">
    <location>
        <begin position="789"/>
        <end position="798"/>
    </location>
</feature>
<feature type="compositionally biased region" description="Pro residues" evidence="4">
    <location>
        <begin position="1043"/>
        <end position="1056"/>
    </location>
</feature>
<evidence type="ECO:0000256" key="4">
    <source>
        <dbReference type="SAM" id="MobiDB-lite"/>
    </source>
</evidence>
<feature type="compositionally biased region" description="Gly residues" evidence="4">
    <location>
        <begin position="1094"/>
        <end position="1104"/>
    </location>
</feature>
<feature type="compositionally biased region" description="Low complexity" evidence="4">
    <location>
        <begin position="517"/>
        <end position="533"/>
    </location>
</feature>
<evidence type="ECO:0000259" key="5">
    <source>
        <dbReference type="Pfam" id="PF11502"/>
    </source>
</evidence>
<feature type="compositionally biased region" description="Low complexity" evidence="4">
    <location>
        <begin position="966"/>
        <end position="977"/>
    </location>
</feature>
<reference evidence="6 7" key="1">
    <citation type="submission" date="2015-12" db="EMBL/GenBank/DDBJ databases">
        <title>The genome of Folsomia candida.</title>
        <authorList>
            <person name="Faddeeva A."/>
            <person name="Derks M.F."/>
            <person name="Anvar Y."/>
            <person name="Smit S."/>
            <person name="Van Straalen N."/>
            <person name="Roelofs D."/>
        </authorList>
    </citation>
    <scope>NUCLEOTIDE SEQUENCE [LARGE SCALE GENOMIC DNA]</scope>
    <source>
        <strain evidence="6 7">VU population</strain>
        <tissue evidence="6">Whole body</tissue>
    </source>
</reference>
<feature type="region of interest" description="Disordered" evidence="4">
    <location>
        <begin position="1149"/>
        <end position="1271"/>
    </location>
</feature>